<dbReference type="Proteomes" id="UP001348369">
    <property type="component" value="Chromosome"/>
</dbReference>
<accession>A0ACD4ZEZ5</accession>
<keyword evidence="2" id="KW-1185">Reference proteome</keyword>
<sequence>MKAFWTVLAILFAALAVGTIASLNERAGAGTSLGIGDIAITAVLATLAWASWKSARR</sequence>
<proteinExistence type="predicted"/>
<reference evidence="1" key="1">
    <citation type="submission" date="2022-10" db="EMBL/GenBank/DDBJ databases">
        <title>The complete genomes of actinobacterial strains from the NBC collection.</title>
        <authorList>
            <person name="Joergensen T.S."/>
            <person name="Alvarez Arevalo M."/>
            <person name="Sterndorff E.B."/>
            <person name="Faurdal D."/>
            <person name="Vuksanovic O."/>
            <person name="Mourched A.-S."/>
            <person name="Charusanti P."/>
            <person name="Shaw S."/>
            <person name="Blin K."/>
            <person name="Weber T."/>
        </authorList>
    </citation>
    <scope>NUCLEOTIDE SEQUENCE</scope>
    <source>
        <strain evidence="1">NBC 01771</strain>
    </source>
</reference>
<dbReference type="EMBL" id="CP109109">
    <property type="protein sequence ID" value="WSB96573.1"/>
    <property type="molecule type" value="Genomic_DNA"/>
</dbReference>
<name>A0ACD4ZEZ5_9ACTN</name>
<gene>
    <name evidence="1" type="ORF">OG835_05885</name>
</gene>
<evidence type="ECO:0000313" key="1">
    <source>
        <dbReference type="EMBL" id="WSB96573.1"/>
    </source>
</evidence>
<protein>
    <submittedName>
        <fullName evidence="1">Uncharacterized protein</fullName>
    </submittedName>
</protein>
<evidence type="ECO:0000313" key="2">
    <source>
        <dbReference type="Proteomes" id="UP001348369"/>
    </source>
</evidence>
<organism evidence="1 2">
    <name type="scientific">Streptomyces scopuliridis</name>
    <dbReference type="NCBI Taxonomy" id="452529"/>
    <lineage>
        <taxon>Bacteria</taxon>
        <taxon>Bacillati</taxon>
        <taxon>Actinomycetota</taxon>
        <taxon>Actinomycetes</taxon>
        <taxon>Kitasatosporales</taxon>
        <taxon>Streptomycetaceae</taxon>
        <taxon>Streptomyces</taxon>
    </lineage>
</organism>